<comment type="cofactor">
    <cofactor evidence="12 13">
        <name>Zn(2+)</name>
        <dbReference type="ChEBI" id="CHEBI:29105"/>
    </cofactor>
    <text evidence="12 13">Binds 1 zinc ion per subunit.</text>
</comment>
<dbReference type="Pfam" id="PF16491">
    <property type="entry name" value="Peptidase_M48_N"/>
    <property type="match status" value="1"/>
</dbReference>
<dbReference type="GO" id="GO:0004222">
    <property type="term" value="F:metalloendopeptidase activity"/>
    <property type="evidence" value="ECO:0007669"/>
    <property type="project" value="InterPro"/>
</dbReference>
<dbReference type="PANTHER" id="PTHR10120">
    <property type="entry name" value="CAAX PRENYL PROTEASE 1"/>
    <property type="match status" value="1"/>
</dbReference>
<protein>
    <submittedName>
        <fullName evidence="17">Protease HtpX</fullName>
        <ecNumber evidence="17">3.4.24.-</ecNumber>
    </submittedName>
</protein>
<evidence type="ECO:0000256" key="13">
    <source>
        <dbReference type="RuleBase" id="RU003983"/>
    </source>
</evidence>
<keyword evidence="8 14" id="KW-1133">Transmembrane helix</keyword>
<dbReference type="Proteomes" id="UP000254573">
    <property type="component" value="Unassembled WGS sequence"/>
</dbReference>
<dbReference type="InterPro" id="IPR027057">
    <property type="entry name" value="CAXX_Prtase_1"/>
</dbReference>
<evidence type="ECO:0000256" key="4">
    <source>
        <dbReference type="ARBA" id="ARBA00022723"/>
    </source>
</evidence>
<comment type="subcellular location">
    <subcellularLocation>
        <location evidence="1">Endoplasmic reticulum membrane</location>
        <topology evidence="1">Multi-pass membrane protein</topology>
    </subcellularLocation>
</comment>
<evidence type="ECO:0000256" key="2">
    <source>
        <dbReference type="ARBA" id="ARBA00022670"/>
    </source>
</evidence>
<evidence type="ECO:0000256" key="1">
    <source>
        <dbReference type="ARBA" id="ARBA00004477"/>
    </source>
</evidence>
<dbReference type="Pfam" id="PF01435">
    <property type="entry name" value="Peptidase_M48"/>
    <property type="match status" value="1"/>
</dbReference>
<proteinExistence type="inferred from homology"/>
<feature type="binding site" evidence="12">
    <location>
        <position position="382"/>
    </location>
    <ligand>
        <name>Zn(2+)</name>
        <dbReference type="ChEBI" id="CHEBI:29105"/>
        <note>catalytic</note>
    </ligand>
</feature>
<keyword evidence="2 13" id="KW-0645">Protease</keyword>
<evidence type="ECO:0000256" key="12">
    <source>
        <dbReference type="PIRSR" id="PIRSR627057-2"/>
    </source>
</evidence>
<evidence type="ECO:0000259" key="15">
    <source>
        <dbReference type="Pfam" id="PF01435"/>
    </source>
</evidence>
<evidence type="ECO:0000256" key="10">
    <source>
        <dbReference type="ARBA" id="ARBA00023136"/>
    </source>
</evidence>
<feature type="transmembrane region" description="Helical" evidence="14">
    <location>
        <begin position="314"/>
        <end position="333"/>
    </location>
</feature>
<feature type="binding site" evidence="12">
    <location>
        <position position="304"/>
    </location>
    <ligand>
        <name>Zn(2+)</name>
        <dbReference type="ChEBI" id="CHEBI:29105"/>
        <note>catalytic</note>
    </ligand>
</feature>
<feature type="transmembrane region" description="Helical" evidence="14">
    <location>
        <begin position="164"/>
        <end position="191"/>
    </location>
</feature>
<feature type="binding site" evidence="12">
    <location>
        <position position="300"/>
    </location>
    <ligand>
        <name>Zn(2+)</name>
        <dbReference type="ChEBI" id="CHEBI:29105"/>
        <note>catalytic</note>
    </ligand>
</feature>
<dbReference type="EC" id="3.4.24.-" evidence="17"/>
<feature type="transmembrane region" description="Helical" evidence="14">
    <location>
        <begin position="197"/>
        <end position="217"/>
    </location>
</feature>
<feature type="transmembrane region" description="Helical" evidence="14">
    <location>
        <begin position="122"/>
        <end position="143"/>
    </location>
</feature>
<dbReference type="InterPro" id="IPR001915">
    <property type="entry name" value="Peptidase_M48"/>
</dbReference>
<comment type="similarity">
    <text evidence="13">Belongs to the peptidase M48 family.</text>
</comment>
<dbReference type="GO" id="GO:0071586">
    <property type="term" value="P:CAAX-box protein processing"/>
    <property type="evidence" value="ECO:0007669"/>
    <property type="project" value="InterPro"/>
</dbReference>
<feature type="active site" evidence="11">
    <location>
        <position position="301"/>
    </location>
</feature>
<keyword evidence="3 14" id="KW-0812">Transmembrane</keyword>
<evidence type="ECO:0000256" key="6">
    <source>
        <dbReference type="ARBA" id="ARBA00022824"/>
    </source>
</evidence>
<evidence type="ECO:0000313" key="18">
    <source>
        <dbReference type="Proteomes" id="UP000254573"/>
    </source>
</evidence>
<evidence type="ECO:0000256" key="11">
    <source>
        <dbReference type="PIRSR" id="PIRSR627057-1"/>
    </source>
</evidence>
<feature type="domain" description="Peptidase M48" evidence="15">
    <location>
        <begin position="230"/>
        <end position="437"/>
    </location>
</feature>
<evidence type="ECO:0000313" key="17">
    <source>
        <dbReference type="EMBL" id="SUA81669.1"/>
    </source>
</evidence>
<organism evidence="17 18">
    <name type="scientific">Pandoraea pnomenusa</name>
    <dbReference type="NCBI Taxonomy" id="93220"/>
    <lineage>
        <taxon>Bacteria</taxon>
        <taxon>Pseudomonadati</taxon>
        <taxon>Pseudomonadota</taxon>
        <taxon>Betaproteobacteria</taxon>
        <taxon>Burkholderiales</taxon>
        <taxon>Burkholderiaceae</taxon>
        <taxon>Pandoraea</taxon>
    </lineage>
</organism>
<keyword evidence="6" id="KW-0256">Endoplasmic reticulum</keyword>
<evidence type="ECO:0000256" key="7">
    <source>
        <dbReference type="ARBA" id="ARBA00022833"/>
    </source>
</evidence>
<evidence type="ECO:0000256" key="3">
    <source>
        <dbReference type="ARBA" id="ARBA00022692"/>
    </source>
</evidence>
<feature type="transmembrane region" description="Helical" evidence="14">
    <location>
        <begin position="91"/>
        <end position="110"/>
    </location>
</feature>
<keyword evidence="7 12" id="KW-0862">Zinc</keyword>
<keyword evidence="10 14" id="KW-0472">Membrane</keyword>
<feature type="domain" description="CAAX prenyl protease 1 N-terminal" evidence="16">
    <location>
        <begin position="49"/>
        <end position="227"/>
    </location>
</feature>
<evidence type="ECO:0000259" key="16">
    <source>
        <dbReference type="Pfam" id="PF16491"/>
    </source>
</evidence>
<feature type="transmembrane region" description="Helical" evidence="14">
    <location>
        <begin position="353"/>
        <end position="373"/>
    </location>
</feature>
<evidence type="ECO:0000256" key="5">
    <source>
        <dbReference type="ARBA" id="ARBA00022801"/>
    </source>
</evidence>
<dbReference type="GO" id="GO:0046872">
    <property type="term" value="F:metal ion binding"/>
    <property type="evidence" value="ECO:0007669"/>
    <property type="project" value="UniProtKB-KW"/>
</dbReference>
<name>A0A378YZ06_9BURK</name>
<feature type="active site" description="Proton donor" evidence="11">
    <location>
        <position position="386"/>
    </location>
</feature>
<dbReference type="AlphaFoldDB" id="A0A378YZ06"/>
<dbReference type="InterPro" id="IPR032456">
    <property type="entry name" value="Peptidase_M48_N"/>
</dbReference>
<dbReference type="CDD" id="cd07343">
    <property type="entry name" value="M48A_Zmpste24p_like"/>
    <property type="match status" value="1"/>
</dbReference>
<gene>
    <name evidence="17" type="primary">htpX_2</name>
    <name evidence="17" type="ORF">NCTC13160_04537</name>
</gene>
<dbReference type="EMBL" id="UGSG01000001">
    <property type="protein sequence ID" value="SUA81669.1"/>
    <property type="molecule type" value="Genomic_DNA"/>
</dbReference>
<dbReference type="FunFam" id="3.30.2010.10:FF:000002">
    <property type="entry name" value="CAAX prenyl protease"/>
    <property type="match status" value="1"/>
</dbReference>
<keyword evidence="4 12" id="KW-0479">Metal-binding</keyword>
<evidence type="ECO:0000256" key="9">
    <source>
        <dbReference type="ARBA" id="ARBA00023049"/>
    </source>
</evidence>
<reference evidence="17 18" key="1">
    <citation type="submission" date="2018-06" db="EMBL/GenBank/DDBJ databases">
        <authorList>
            <consortium name="Pathogen Informatics"/>
            <person name="Doyle S."/>
        </authorList>
    </citation>
    <scope>NUCLEOTIDE SEQUENCE [LARGE SCALE GENOMIC DNA]</scope>
    <source>
        <strain evidence="17 18">NCTC13160</strain>
    </source>
</reference>
<evidence type="ECO:0000256" key="14">
    <source>
        <dbReference type="SAM" id="Phobius"/>
    </source>
</evidence>
<sequence length="440" mass="49330">MDDRHGASPVERTYNSRILQIPQKRMFTYLFVIFLLAMVMTKLWLAARQVRHVVAHRAAVPERFADTITLTDHQRAADYTVARTRLGMAEIFAQAVLLVAFTLLGGLNLLHAGISAWLGEGYVGQIALIAAVLLISGIVDLPFTYVRQFVIEQRFGFNRMSLGLFIADMLKGTAVGVVLGLPLLFVVLWLMDRAGPMWWLYTWVVWVAFNLFVQFIFPHVIAPMFNKFEPLTDASLAQRIEGLMKRCGFAARGLFVMDGSKRSAHGNAYFSGFGRTKRIVFFDTLIERLSPAEIEAVLAHELGHFKRRHITKRLIVAFALSLVFLALLGWLTGRTWFYTDLGVMPSMTGSNNALALILFFLVLPVFGFFASPLNSLTSRKHEFEADAFAASQTQAGDLVNALVKLYQDNASTLTPDPVYTAFYYSHPPASQRIDRLLGHA</sequence>
<dbReference type="STRING" id="93220.A6P55_19480"/>
<evidence type="ECO:0000256" key="8">
    <source>
        <dbReference type="ARBA" id="ARBA00022989"/>
    </source>
</evidence>
<keyword evidence="9 13" id="KW-0482">Metalloprotease</keyword>
<feature type="transmembrane region" description="Helical" evidence="14">
    <location>
        <begin position="26"/>
        <end position="47"/>
    </location>
</feature>
<dbReference type="Gene3D" id="3.30.2010.10">
    <property type="entry name" value="Metalloproteases ('zincins'), catalytic domain"/>
    <property type="match status" value="1"/>
</dbReference>
<accession>A0A378YZ06</accession>
<keyword evidence="5 13" id="KW-0378">Hydrolase</keyword>